<organism evidence="2">
    <name type="scientific">hydrothermal vent metagenome</name>
    <dbReference type="NCBI Taxonomy" id="652676"/>
    <lineage>
        <taxon>unclassified sequences</taxon>
        <taxon>metagenomes</taxon>
        <taxon>ecological metagenomes</taxon>
    </lineage>
</organism>
<gene>
    <name evidence="2" type="ORF">MNB_SM-3-89</name>
</gene>
<dbReference type="SUPFAM" id="SSF53448">
    <property type="entry name" value="Nucleotide-diphospho-sugar transferases"/>
    <property type="match status" value="1"/>
</dbReference>
<dbReference type="PANTHER" id="PTHR43685:SF2">
    <property type="entry name" value="GLYCOSYLTRANSFERASE 2-LIKE DOMAIN-CONTAINING PROTEIN"/>
    <property type="match status" value="1"/>
</dbReference>
<proteinExistence type="predicted"/>
<dbReference type="GO" id="GO:0016740">
    <property type="term" value="F:transferase activity"/>
    <property type="evidence" value="ECO:0007669"/>
    <property type="project" value="UniProtKB-KW"/>
</dbReference>
<evidence type="ECO:0000259" key="1">
    <source>
        <dbReference type="Pfam" id="PF00535"/>
    </source>
</evidence>
<reference evidence="2" key="1">
    <citation type="submission" date="2016-10" db="EMBL/GenBank/DDBJ databases">
        <authorList>
            <person name="de Groot N.N."/>
        </authorList>
    </citation>
    <scope>NUCLEOTIDE SEQUENCE</scope>
</reference>
<dbReference type="EMBL" id="FPHP01000011">
    <property type="protein sequence ID" value="SFV74955.1"/>
    <property type="molecule type" value="Genomic_DNA"/>
</dbReference>
<dbReference type="AlphaFoldDB" id="A0A1W1D2S7"/>
<dbReference type="InterPro" id="IPR050834">
    <property type="entry name" value="Glycosyltransf_2"/>
</dbReference>
<dbReference type="InterPro" id="IPR029044">
    <property type="entry name" value="Nucleotide-diphossugar_trans"/>
</dbReference>
<dbReference type="CDD" id="cd00761">
    <property type="entry name" value="Glyco_tranf_GTA_type"/>
    <property type="match status" value="1"/>
</dbReference>
<dbReference type="Gene3D" id="3.90.550.10">
    <property type="entry name" value="Spore Coat Polysaccharide Biosynthesis Protein SpsA, Chain A"/>
    <property type="match status" value="1"/>
</dbReference>
<dbReference type="Pfam" id="PF00535">
    <property type="entry name" value="Glycos_transf_2"/>
    <property type="match status" value="1"/>
</dbReference>
<feature type="domain" description="Glycosyltransferase 2-like" evidence="1">
    <location>
        <begin position="7"/>
        <end position="136"/>
    </location>
</feature>
<accession>A0A1W1D2S7</accession>
<name>A0A1W1D2S7_9ZZZZ</name>
<dbReference type="InterPro" id="IPR001173">
    <property type="entry name" value="Glyco_trans_2-like"/>
</dbReference>
<dbReference type="PANTHER" id="PTHR43685">
    <property type="entry name" value="GLYCOSYLTRANSFERASE"/>
    <property type="match status" value="1"/>
</dbReference>
<sequence>MIKGLVSIIIPTHNRAKMVQRAIQSVFQQTYRNVEVIVVANGCVDDTSKIINDCIKKYKKIKFLEYQESLGGAEARNKGIHIAQGEYIAFLDDDDEWIETKLEKQVDILKKYDFCIVGSNYYEISQSSIKERKFKEIVSFYDMNFENILGSYTFCMTKKEYIQGLIINKNLKANQDYDLWLKILQKTKKDAYIIQEYLSKYYQHSEKISTNYKNKIDAQKKFLTYWEKNLTKNGIRYQQMKLLFFQFMDTKNSLFYLQKIPFIFFAIFHSPYRYDWKKYYVYINFLRYLR</sequence>
<protein>
    <submittedName>
        <fullName evidence="2">Glycosyl transferase</fullName>
    </submittedName>
</protein>
<keyword evidence="2" id="KW-0808">Transferase</keyword>
<evidence type="ECO:0000313" key="2">
    <source>
        <dbReference type="EMBL" id="SFV74955.1"/>
    </source>
</evidence>